<proteinExistence type="predicted"/>
<reference evidence="2" key="1">
    <citation type="submission" date="2022-04" db="EMBL/GenBank/DDBJ databases">
        <title>Whole genome sequence of Sphaerotilus sp. FB-5.</title>
        <authorList>
            <person name="Takeda M."/>
            <person name="Narihara S."/>
            <person name="Akimoto M."/>
            <person name="Akimoto R."/>
            <person name="Nishiyashiki S."/>
            <person name="Murakami T."/>
        </authorList>
    </citation>
    <scope>NUCLEOTIDE SEQUENCE</scope>
    <source>
        <strain evidence="2">FB-5</strain>
    </source>
</reference>
<dbReference type="Proteomes" id="UP001057498">
    <property type="component" value="Chromosome"/>
</dbReference>
<dbReference type="InterPro" id="IPR035965">
    <property type="entry name" value="PAS-like_dom_sf"/>
</dbReference>
<dbReference type="Gene3D" id="3.30.565.10">
    <property type="entry name" value="Histidine kinase-like ATPase, C-terminal domain"/>
    <property type="match status" value="1"/>
</dbReference>
<gene>
    <name evidence="2" type="ORF">CATMQ487_44990</name>
</gene>
<evidence type="ECO:0000313" key="3">
    <source>
        <dbReference type="Proteomes" id="UP001057498"/>
    </source>
</evidence>
<name>A0ABM7YSE3_9BURK</name>
<keyword evidence="3" id="KW-1185">Reference proteome</keyword>
<dbReference type="RefSeq" id="WP_251970711.1">
    <property type="nucleotide sequence ID" value="NZ_AP025730.1"/>
</dbReference>
<feature type="domain" description="Histidine kinase" evidence="1">
    <location>
        <begin position="115"/>
        <end position="326"/>
    </location>
</feature>
<dbReference type="SUPFAM" id="SSF55785">
    <property type="entry name" value="PYP-like sensor domain (PAS domain)"/>
    <property type="match status" value="1"/>
</dbReference>
<evidence type="ECO:0000259" key="1">
    <source>
        <dbReference type="PROSITE" id="PS50109"/>
    </source>
</evidence>
<dbReference type="InterPro" id="IPR005467">
    <property type="entry name" value="His_kinase_dom"/>
</dbReference>
<dbReference type="PROSITE" id="PS50109">
    <property type="entry name" value="HIS_KIN"/>
    <property type="match status" value="1"/>
</dbReference>
<sequence length="367" mass="40083">MNDAFRLLFDQVKSGVVWVQRNGNVRYANKAAVQLTPCMLGRPFMDPAVDRAIRSAGEGLLTLPFVFETRTQEANPDTVRAVIIPAPVGNDLMLVLNNVSEERWYTQALENLIRYIEAEMAQPIELLAGDLAAMAAPGGGLDGLPGNRLSSNAQLLSGKLGKLRDLVKVFGSGAIRRDDRIVMAALVRRALKDVSPQLDARNVTITLSEMDEEVTVYGSPDWLSRAVVEYLEHVVQQARRGAVVDLSLTGTGTRVLLRSRNRGLFVSQHDRRSAFVPFGVGDHPGDAHQRIGMALARYVVEQHGGSVRIEDEFDAVDFVIEIPAGAPATQDAQMSVEQAQRYAHDMAQLMARSAKRRATAPKTGTSG</sequence>
<dbReference type="SUPFAM" id="SSF55874">
    <property type="entry name" value="ATPase domain of HSP90 chaperone/DNA topoisomerase II/histidine kinase"/>
    <property type="match status" value="1"/>
</dbReference>
<evidence type="ECO:0000313" key="2">
    <source>
        <dbReference type="EMBL" id="BDI07529.1"/>
    </source>
</evidence>
<accession>A0ABM7YSE3</accession>
<organism evidence="2 3">
    <name type="scientific">Sphaerotilus microaerophilus</name>
    <dbReference type="NCBI Taxonomy" id="2914710"/>
    <lineage>
        <taxon>Bacteria</taxon>
        <taxon>Pseudomonadati</taxon>
        <taxon>Pseudomonadota</taxon>
        <taxon>Betaproteobacteria</taxon>
        <taxon>Burkholderiales</taxon>
        <taxon>Sphaerotilaceae</taxon>
        <taxon>Sphaerotilus</taxon>
    </lineage>
</organism>
<protein>
    <recommendedName>
        <fullName evidence="1">Histidine kinase domain-containing protein</fullName>
    </recommendedName>
</protein>
<dbReference type="InterPro" id="IPR036890">
    <property type="entry name" value="HATPase_C_sf"/>
</dbReference>
<dbReference type="EMBL" id="AP025730">
    <property type="protein sequence ID" value="BDI07529.1"/>
    <property type="molecule type" value="Genomic_DNA"/>
</dbReference>